<organism evidence="1 2">
    <name type="scientific">Portunus trituberculatus</name>
    <name type="common">Swimming crab</name>
    <name type="synonym">Neptunus trituberculatus</name>
    <dbReference type="NCBI Taxonomy" id="210409"/>
    <lineage>
        <taxon>Eukaryota</taxon>
        <taxon>Metazoa</taxon>
        <taxon>Ecdysozoa</taxon>
        <taxon>Arthropoda</taxon>
        <taxon>Crustacea</taxon>
        <taxon>Multicrustacea</taxon>
        <taxon>Malacostraca</taxon>
        <taxon>Eumalacostraca</taxon>
        <taxon>Eucarida</taxon>
        <taxon>Decapoda</taxon>
        <taxon>Pleocyemata</taxon>
        <taxon>Brachyura</taxon>
        <taxon>Eubrachyura</taxon>
        <taxon>Portunoidea</taxon>
        <taxon>Portunidae</taxon>
        <taxon>Portuninae</taxon>
        <taxon>Portunus</taxon>
    </lineage>
</organism>
<name>A0A5B7EPX0_PORTR</name>
<accession>A0A5B7EPX0</accession>
<dbReference type="Proteomes" id="UP000324222">
    <property type="component" value="Unassembled WGS sequence"/>
</dbReference>
<proteinExistence type="predicted"/>
<reference evidence="1 2" key="1">
    <citation type="submission" date="2019-05" db="EMBL/GenBank/DDBJ databases">
        <title>Another draft genome of Portunus trituberculatus and its Hox gene families provides insights of decapod evolution.</title>
        <authorList>
            <person name="Jeong J.-H."/>
            <person name="Song I."/>
            <person name="Kim S."/>
            <person name="Choi T."/>
            <person name="Kim D."/>
            <person name="Ryu S."/>
            <person name="Kim W."/>
        </authorList>
    </citation>
    <scope>NUCLEOTIDE SEQUENCE [LARGE SCALE GENOMIC DNA]</scope>
    <source>
        <tissue evidence="1">Muscle</tissue>
    </source>
</reference>
<evidence type="ECO:0000313" key="1">
    <source>
        <dbReference type="EMBL" id="MPC35455.1"/>
    </source>
</evidence>
<dbReference type="AlphaFoldDB" id="A0A5B7EPX0"/>
<gene>
    <name evidence="1" type="ORF">E2C01_028878</name>
</gene>
<protein>
    <submittedName>
        <fullName evidence="1">Uncharacterized protein</fullName>
    </submittedName>
</protein>
<sequence length="88" mass="9778">MQGRKKNAIPRAEAAPRTHAVLVNRIGLASIIPTASPFTMRRNSSPPPKIRTLNQFFLHTSFASLFFAQPHILGHSREQQVQDASVAF</sequence>
<dbReference type="EMBL" id="VSRR010003279">
    <property type="protein sequence ID" value="MPC35455.1"/>
    <property type="molecule type" value="Genomic_DNA"/>
</dbReference>
<keyword evidence="2" id="KW-1185">Reference proteome</keyword>
<evidence type="ECO:0000313" key="2">
    <source>
        <dbReference type="Proteomes" id="UP000324222"/>
    </source>
</evidence>
<comment type="caution">
    <text evidence="1">The sequence shown here is derived from an EMBL/GenBank/DDBJ whole genome shotgun (WGS) entry which is preliminary data.</text>
</comment>